<dbReference type="PANTHER" id="PTHR43135">
    <property type="entry name" value="ALPHA-D-RIBOSE 1-METHYLPHOSPHONATE 5-TRIPHOSPHATE DIPHOSPHATASE"/>
    <property type="match status" value="1"/>
</dbReference>
<accession>A0A917E939</accession>
<dbReference type="InterPro" id="IPR051781">
    <property type="entry name" value="Metallo-dep_Hydrolase"/>
</dbReference>
<evidence type="ECO:0000313" key="2">
    <source>
        <dbReference type="EMBL" id="GGE11430.1"/>
    </source>
</evidence>
<dbReference type="Proteomes" id="UP000635071">
    <property type="component" value="Unassembled WGS sequence"/>
</dbReference>
<feature type="domain" description="Amidohydrolase-related" evidence="1">
    <location>
        <begin position="126"/>
        <end position="505"/>
    </location>
</feature>
<evidence type="ECO:0000259" key="1">
    <source>
        <dbReference type="Pfam" id="PF01979"/>
    </source>
</evidence>
<gene>
    <name evidence="2" type="ORF">GCM10011529_17160</name>
</gene>
<dbReference type="Gene3D" id="2.30.40.10">
    <property type="entry name" value="Urease, subunit C, domain 1"/>
    <property type="match status" value="1"/>
</dbReference>
<protein>
    <recommendedName>
        <fullName evidence="1">Amidohydrolase-related domain-containing protein</fullName>
    </recommendedName>
</protein>
<proteinExistence type="predicted"/>
<dbReference type="Pfam" id="PF01979">
    <property type="entry name" value="Amidohydro_1"/>
    <property type="match status" value="1"/>
</dbReference>
<dbReference type="PANTHER" id="PTHR43135:SF3">
    <property type="entry name" value="ALPHA-D-RIBOSE 1-METHYLPHOSPHONATE 5-TRIPHOSPHATE DIPHOSPHATASE"/>
    <property type="match status" value="1"/>
</dbReference>
<comment type="caution">
    <text evidence="2">The sequence shown here is derived from an EMBL/GenBank/DDBJ whole genome shotgun (WGS) entry which is preliminary data.</text>
</comment>
<organism evidence="2 3">
    <name type="scientific">Sandarakinorhabdus glacialis</name>
    <dbReference type="NCBI Taxonomy" id="1614636"/>
    <lineage>
        <taxon>Bacteria</taxon>
        <taxon>Pseudomonadati</taxon>
        <taxon>Pseudomonadota</taxon>
        <taxon>Alphaproteobacteria</taxon>
        <taxon>Sphingomonadales</taxon>
        <taxon>Sphingosinicellaceae</taxon>
        <taxon>Sandarakinorhabdus</taxon>
    </lineage>
</organism>
<reference evidence="2" key="2">
    <citation type="submission" date="2020-09" db="EMBL/GenBank/DDBJ databases">
        <authorList>
            <person name="Sun Q."/>
            <person name="Zhou Y."/>
        </authorList>
    </citation>
    <scope>NUCLEOTIDE SEQUENCE</scope>
    <source>
        <strain evidence="2">CGMCC 1.15519</strain>
    </source>
</reference>
<evidence type="ECO:0000313" key="3">
    <source>
        <dbReference type="Proteomes" id="UP000635071"/>
    </source>
</evidence>
<dbReference type="InterPro" id="IPR011059">
    <property type="entry name" value="Metal-dep_hydrolase_composite"/>
</dbReference>
<dbReference type="SUPFAM" id="SSF51556">
    <property type="entry name" value="Metallo-dependent hydrolases"/>
    <property type="match status" value="1"/>
</dbReference>
<keyword evidence="3" id="KW-1185">Reference proteome</keyword>
<dbReference type="GO" id="GO:0016810">
    <property type="term" value="F:hydrolase activity, acting on carbon-nitrogen (but not peptide) bonds"/>
    <property type="evidence" value="ECO:0007669"/>
    <property type="project" value="InterPro"/>
</dbReference>
<sequence>MPATVAAFETPAQAPYARRERPGDYTHMRFRNLAIAAILAASMPATAAMLPTPPRGPEAQGPYATLVIRGVTIITGNGGPPYGPADIVIRGNRIAEIRSAGTPGLPMAKDRQPTGATREIDATGMYVMPGFVDMHGHSGDDSKAPDPSYPYRLWLAHGVTTIRGVPLFGNDAARALDDKRRSAAGEITAPRIYVYQTLGSGWTPKDGNAKVQSPQKAREWVRWAAKSGIDGIKFFNRGDETPEIDRAAIDEAKKLGLGTVAHLAQPNIAEFNARDAAAAGLGTITHFYGHFESLLKDRRTQDTPPDYNFNDEQKRFGGIAEIWNQIHEPGGPEWIAYLEAQKATGVVFDPTFNIYSASRDLMRAKNADWHATYTLPSLANFYESNRDNHGSYFYDWTTAHEVTWRNFYGRYMRLVNDYKNMGGRVTAGSDPGFIYQSWGFNYILELELLQEAGFSPLEVIQSATINGARTLNDPTGKDPEFGLIRAGMLADLVIVPENPLQNLKTLYGTGFTRLNEKTNRSEKVGGVRWTIKDGIVFDAPALLASVAAQVAAEKAKP</sequence>
<reference evidence="2" key="1">
    <citation type="journal article" date="2014" name="Int. J. Syst. Evol. Microbiol.">
        <title>Complete genome sequence of Corynebacterium casei LMG S-19264T (=DSM 44701T), isolated from a smear-ripened cheese.</title>
        <authorList>
            <consortium name="US DOE Joint Genome Institute (JGI-PGF)"/>
            <person name="Walter F."/>
            <person name="Albersmeier A."/>
            <person name="Kalinowski J."/>
            <person name="Ruckert C."/>
        </authorList>
    </citation>
    <scope>NUCLEOTIDE SEQUENCE</scope>
    <source>
        <strain evidence="2">CGMCC 1.15519</strain>
    </source>
</reference>
<dbReference type="AlphaFoldDB" id="A0A917E939"/>
<name>A0A917E939_9SPHN</name>
<dbReference type="InterPro" id="IPR006680">
    <property type="entry name" value="Amidohydro-rel"/>
</dbReference>
<dbReference type="InterPro" id="IPR032466">
    <property type="entry name" value="Metal_Hydrolase"/>
</dbReference>
<dbReference type="Gene3D" id="3.20.20.140">
    <property type="entry name" value="Metal-dependent hydrolases"/>
    <property type="match status" value="2"/>
</dbReference>
<dbReference type="SUPFAM" id="SSF51338">
    <property type="entry name" value="Composite domain of metallo-dependent hydrolases"/>
    <property type="match status" value="1"/>
</dbReference>
<dbReference type="EMBL" id="BMJM01000005">
    <property type="protein sequence ID" value="GGE11430.1"/>
    <property type="molecule type" value="Genomic_DNA"/>
</dbReference>